<sequence>MNMKMGGKAECPQSGGAGNNDSSISLRNPFKLPEEDIFLLRNKQNKKKRQELEHQKELKVHQKSTYLGKIQDKRVEFRQALKRWENEADSKTANTSLRSGPSWRKAAIQEQNDKEKICDYMSKKKDMFLLEYSLAVKQEENDKSSVQAIKIAEQETKARLEKIADIKKITGKIVAVKSDISKYEDILREYTNYKEFLLKLSPPEWQEKQQWRREMAEKIHQQQQTAAKGVQGPSVTTASKRKDSNARELPPVVDPKSHRKGAMPTIKESKTKELPSPIIEADLSEYEDPQLFFTDPHQLLDLLTELEKQNLNLIQNSQDTEESLEEFRITMLNTRKKMEQETEQLAQQVEILSCAIERVKENKAELELKARLFSFGEYKADHQDRMLESLGKKVGEVYHLCVGETEANLTTLQMLTSIESRIEELLEAMELVPRERLLMVERVREKERRSRQREEMVCQQKKQQEERLRKALERAQADIKKPMGRKLMPRSQPPMQENLEYEVDESADLEMDKHQYFFT</sequence>
<dbReference type="Pfam" id="PF13863">
    <property type="entry name" value="DUF4200"/>
    <property type="match status" value="1"/>
</dbReference>
<evidence type="ECO:0000259" key="4">
    <source>
        <dbReference type="Pfam" id="PF13863"/>
    </source>
</evidence>
<dbReference type="PANTHER" id="PTHR21683:SF3">
    <property type="entry name" value="CILIA AND FLAGELLA ASSOCIATED PROTEIN 100"/>
    <property type="match status" value="1"/>
</dbReference>
<feature type="region of interest" description="Disordered" evidence="3">
    <location>
        <begin position="219"/>
        <end position="272"/>
    </location>
</feature>
<comment type="caution">
    <text evidence="5">The sequence shown here is derived from an EMBL/GenBank/DDBJ whole genome shotgun (WGS) entry which is preliminary data.</text>
</comment>
<dbReference type="GO" id="GO:0005856">
    <property type="term" value="C:cytoskeleton"/>
    <property type="evidence" value="ECO:0007669"/>
    <property type="project" value="UniProtKB-ARBA"/>
</dbReference>
<feature type="coiled-coil region" evidence="2">
    <location>
        <begin position="67"/>
        <end position="94"/>
    </location>
</feature>
<evidence type="ECO:0000313" key="5">
    <source>
        <dbReference type="EMBL" id="KAG5282634.1"/>
    </source>
</evidence>
<dbReference type="Proteomes" id="UP000823561">
    <property type="component" value="Chromosome 4"/>
</dbReference>
<keyword evidence="1 2" id="KW-0175">Coiled coil</keyword>
<gene>
    <name evidence="5" type="ORF">AALO_G00058150</name>
</gene>
<dbReference type="EMBL" id="JADWDJ010000004">
    <property type="protein sequence ID" value="KAG5282634.1"/>
    <property type="molecule type" value="Genomic_DNA"/>
</dbReference>
<dbReference type="InterPro" id="IPR051147">
    <property type="entry name" value="CFAP_domain-containing"/>
</dbReference>
<dbReference type="AlphaFoldDB" id="A0AAV6H5M8"/>
<proteinExistence type="predicted"/>
<feature type="region of interest" description="Disordered" evidence="3">
    <location>
        <begin position="1"/>
        <end position="27"/>
    </location>
</feature>
<name>A0AAV6H5M8_9TELE</name>
<dbReference type="InterPro" id="IPR025252">
    <property type="entry name" value="DUF4200"/>
</dbReference>
<keyword evidence="6" id="KW-1185">Reference proteome</keyword>
<protein>
    <recommendedName>
        <fullName evidence="4">DUF4200 domain-containing protein</fullName>
    </recommendedName>
</protein>
<accession>A0AAV6H5M8</accession>
<feature type="coiled-coil region" evidence="2">
    <location>
        <begin position="303"/>
        <end position="369"/>
    </location>
</feature>
<dbReference type="PANTHER" id="PTHR21683">
    <property type="entry name" value="COILED-COIL DOMAIN-CONTAINING PROTEIN 42 LIKE-2-LIKE-RELATED"/>
    <property type="match status" value="1"/>
</dbReference>
<evidence type="ECO:0000313" key="6">
    <source>
        <dbReference type="Proteomes" id="UP000823561"/>
    </source>
</evidence>
<feature type="domain" description="DUF4200" evidence="4">
    <location>
        <begin position="139"/>
        <end position="202"/>
    </location>
</feature>
<organism evidence="5 6">
    <name type="scientific">Alosa alosa</name>
    <name type="common">allis shad</name>
    <dbReference type="NCBI Taxonomy" id="278164"/>
    <lineage>
        <taxon>Eukaryota</taxon>
        <taxon>Metazoa</taxon>
        <taxon>Chordata</taxon>
        <taxon>Craniata</taxon>
        <taxon>Vertebrata</taxon>
        <taxon>Euteleostomi</taxon>
        <taxon>Actinopterygii</taxon>
        <taxon>Neopterygii</taxon>
        <taxon>Teleostei</taxon>
        <taxon>Clupei</taxon>
        <taxon>Clupeiformes</taxon>
        <taxon>Clupeoidei</taxon>
        <taxon>Clupeidae</taxon>
        <taxon>Alosa</taxon>
    </lineage>
</organism>
<reference evidence="5" key="1">
    <citation type="submission" date="2020-10" db="EMBL/GenBank/DDBJ databases">
        <title>Chromosome-scale genome assembly of the Allis shad, Alosa alosa.</title>
        <authorList>
            <person name="Margot Z."/>
            <person name="Christophe K."/>
            <person name="Cabau C."/>
            <person name="Louis A."/>
            <person name="Berthelot C."/>
            <person name="Parey E."/>
            <person name="Roest Crollius H."/>
            <person name="Montfort J."/>
            <person name="Robinson-Rechavi M."/>
            <person name="Bucao C."/>
            <person name="Bouchez O."/>
            <person name="Gislard M."/>
            <person name="Lluch J."/>
            <person name="Milhes M."/>
            <person name="Lampietro C."/>
            <person name="Lopez Roques C."/>
            <person name="Donnadieu C."/>
            <person name="Braasch I."/>
            <person name="Desvignes T."/>
            <person name="Postlethwait J."/>
            <person name="Bobe J."/>
            <person name="Guiguen Y."/>
        </authorList>
    </citation>
    <scope>NUCLEOTIDE SEQUENCE</scope>
    <source>
        <strain evidence="5">M-15738</strain>
        <tissue evidence="5">Blood</tissue>
    </source>
</reference>
<evidence type="ECO:0000256" key="2">
    <source>
        <dbReference type="SAM" id="Coils"/>
    </source>
</evidence>
<evidence type="ECO:0000256" key="3">
    <source>
        <dbReference type="SAM" id="MobiDB-lite"/>
    </source>
</evidence>
<evidence type="ECO:0000256" key="1">
    <source>
        <dbReference type="ARBA" id="ARBA00023054"/>
    </source>
</evidence>